<dbReference type="STRING" id="265726.KY46_20940"/>
<evidence type="ECO:0000313" key="8">
    <source>
        <dbReference type="EMBL" id="KKC97986.1"/>
    </source>
</evidence>
<evidence type="ECO:0000256" key="4">
    <source>
        <dbReference type="ARBA" id="ARBA00022729"/>
    </source>
</evidence>
<comment type="subcellular location">
    <subcellularLocation>
        <location evidence="1">Periplasm</location>
    </subcellularLocation>
</comment>
<evidence type="ECO:0000256" key="5">
    <source>
        <dbReference type="ARBA" id="ARBA00049629"/>
    </source>
</evidence>
<comment type="caution">
    <text evidence="8">The sequence shown here is derived from an EMBL/GenBank/DDBJ whole genome shotgun (WGS) entry which is preliminary data.</text>
</comment>
<evidence type="ECO:0000256" key="1">
    <source>
        <dbReference type="ARBA" id="ARBA00004418"/>
    </source>
</evidence>
<keyword evidence="4 7" id="KW-0732">Signal</keyword>
<dbReference type="InterPro" id="IPR006059">
    <property type="entry name" value="SBP"/>
</dbReference>
<feature type="chain" id="PRO_5002496400" description="Probable sugar-binding periplasmic protein" evidence="7">
    <location>
        <begin position="21"/>
        <end position="415"/>
    </location>
</feature>
<dbReference type="PATRIC" id="fig|265726.11.peg.3277"/>
<accession>A0A0F5V8A9</accession>
<organism evidence="8 9">
    <name type="scientific">Photobacterium halotolerans</name>
    <dbReference type="NCBI Taxonomy" id="265726"/>
    <lineage>
        <taxon>Bacteria</taxon>
        <taxon>Pseudomonadati</taxon>
        <taxon>Pseudomonadota</taxon>
        <taxon>Gammaproteobacteria</taxon>
        <taxon>Vibrionales</taxon>
        <taxon>Vibrionaceae</taxon>
        <taxon>Photobacterium</taxon>
    </lineage>
</organism>
<dbReference type="InterPro" id="IPR050490">
    <property type="entry name" value="Bact_solute-bd_prot1"/>
</dbReference>
<evidence type="ECO:0000256" key="3">
    <source>
        <dbReference type="ARBA" id="ARBA00022448"/>
    </source>
</evidence>
<sequence>MNKTLTAATFAALISGQAHAGNVEVLHYWTSGGEAAALAILQKMMKDEGHSWTDFAVAGGGGETAMTVLKSRAISGNPPSASMIAGPEIAQWGDLGVLAKLDEVATSEGWDALLPKAVADIHKYQGSYVAAPVNVHRINWMWMNKSILDQVNGGQVPQSWDEFFAFMDKAKQAGFIAFAHGGQDWQDATVFEQVALGVGGDDWYRQAFVELDKQALSSDTMTQAFATFKKLKSYMDPGMPGRDWNLTTAMVIDGKAAVQIMGDWAKGEFAAAGKQPGKDYVCATVPGTQNAFNFNVDAFMMFAQKSKEAQAAQQDLSRLLVSKEFQEEFNLKKGSIPVRPDVSLARYDSCAKQSMSDFQASAKSGSLVPSFAHAMAMEPAVSGAVYDVVTNFFNDNDMTADAATSRLVSAIELAQ</sequence>
<proteinExistence type="inferred from homology"/>
<reference evidence="8 9" key="1">
    <citation type="submission" date="2014-12" db="EMBL/GenBank/DDBJ databases">
        <title>Mercury Reductase activity and rhizosphere competence traits in the genome of root associated Photobacterium halotolerans MELD1.</title>
        <authorList>
            <person name="Mathew D.C."/>
            <person name="Huang C.-C."/>
        </authorList>
    </citation>
    <scope>NUCLEOTIDE SEQUENCE [LARGE SCALE GENOMIC DNA]</scope>
    <source>
        <strain evidence="8 9">MELD1</strain>
    </source>
</reference>
<evidence type="ECO:0000256" key="2">
    <source>
        <dbReference type="ARBA" id="ARBA00008520"/>
    </source>
</evidence>
<dbReference type="Proteomes" id="UP000033633">
    <property type="component" value="Unassembled WGS sequence"/>
</dbReference>
<dbReference type="SUPFAM" id="SSF53850">
    <property type="entry name" value="Periplasmic binding protein-like II"/>
    <property type="match status" value="1"/>
</dbReference>
<dbReference type="PANTHER" id="PTHR43649">
    <property type="entry name" value="ARABINOSE-BINDING PROTEIN-RELATED"/>
    <property type="match status" value="1"/>
</dbReference>
<dbReference type="GO" id="GO:0042597">
    <property type="term" value="C:periplasmic space"/>
    <property type="evidence" value="ECO:0007669"/>
    <property type="project" value="UniProtKB-SubCell"/>
</dbReference>
<dbReference type="Pfam" id="PF13416">
    <property type="entry name" value="SBP_bac_8"/>
    <property type="match status" value="1"/>
</dbReference>
<keyword evidence="3" id="KW-0813">Transport</keyword>
<protein>
    <recommendedName>
        <fullName evidence="6">Probable sugar-binding periplasmic protein</fullName>
    </recommendedName>
</protein>
<evidence type="ECO:0000313" key="9">
    <source>
        <dbReference type="Proteomes" id="UP000033633"/>
    </source>
</evidence>
<dbReference type="EMBL" id="JWYV01000030">
    <property type="protein sequence ID" value="KKC97986.1"/>
    <property type="molecule type" value="Genomic_DNA"/>
</dbReference>
<feature type="signal peptide" evidence="7">
    <location>
        <begin position="1"/>
        <end position="20"/>
    </location>
</feature>
<dbReference type="PANTHER" id="PTHR43649:SF28">
    <property type="entry name" value="BINDING PROTEIN COMPONENT OF ABC SUGAR TRANSPORTER-RELATED"/>
    <property type="match status" value="1"/>
</dbReference>
<evidence type="ECO:0000256" key="7">
    <source>
        <dbReference type="SAM" id="SignalP"/>
    </source>
</evidence>
<name>A0A0F5V8A9_9GAMM</name>
<keyword evidence="9" id="KW-1185">Reference proteome</keyword>
<evidence type="ECO:0000256" key="6">
    <source>
        <dbReference type="ARBA" id="ARBA00049753"/>
    </source>
</evidence>
<dbReference type="Gene3D" id="3.40.190.10">
    <property type="entry name" value="Periplasmic binding protein-like II"/>
    <property type="match status" value="2"/>
</dbReference>
<comment type="similarity">
    <text evidence="2">Belongs to the bacterial solute-binding protein 1 family.</text>
</comment>
<dbReference type="AlphaFoldDB" id="A0A0F5V8A9"/>
<gene>
    <name evidence="8" type="ORF">KY46_20940</name>
</gene>
<comment type="function">
    <text evidence="5">Part of a binding-protein-dependent transport system for a sugar.</text>
</comment>